<evidence type="ECO:0000313" key="2">
    <source>
        <dbReference type="Proteomes" id="UP000596661"/>
    </source>
</evidence>
<organism evidence="1 2">
    <name type="scientific">Cannabis sativa</name>
    <name type="common">Hemp</name>
    <name type="synonym">Marijuana</name>
    <dbReference type="NCBI Taxonomy" id="3483"/>
    <lineage>
        <taxon>Eukaryota</taxon>
        <taxon>Viridiplantae</taxon>
        <taxon>Streptophyta</taxon>
        <taxon>Embryophyta</taxon>
        <taxon>Tracheophyta</taxon>
        <taxon>Spermatophyta</taxon>
        <taxon>Magnoliopsida</taxon>
        <taxon>eudicotyledons</taxon>
        <taxon>Gunneridae</taxon>
        <taxon>Pentapetalae</taxon>
        <taxon>rosids</taxon>
        <taxon>fabids</taxon>
        <taxon>Rosales</taxon>
        <taxon>Cannabaceae</taxon>
        <taxon>Cannabis</taxon>
    </lineage>
</organism>
<reference evidence="1" key="2">
    <citation type="submission" date="2021-03" db="UniProtKB">
        <authorList>
            <consortium name="EnsemblPlants"/>
        </authorList>
    </citation>
    <scope>IDENTIFICATION</scope>
</reference>
<dbReference type="Gramene" id="evm.model.04.504">
    <property type="protein sequence ID" value="cds.evm.model.04.504"/>
    <property type="gene ID" value="evm.TU.04.504"/>
</dbReference>
<proteinExistence type="predicted"/>
<name>A0A803PHP3_CANSA</name>
<protein>
    <submittedName>
        <fullName evidence="1">Uncharacterized protein</fullName>
    </submittedName>
</protein>
<sequence length="147" mass="16908">MPETAAQEDYVPSWKLYVDGSSNENDFGAGLILKILDGFRAHCALQFAFIATKNEAGIEEIKETFKLCKAAYQQKVSQHYSSKVKDRKFMPRYMMLQWVFLNTKDSALEVVSPSWEGPYVITEALQPETYKLARYDCYLNSVPVPRY</sequence>
<dbReference type="Proteomes" id="UP000596661">
    <property type="component" value="Chromosome 4"/>
</dbReference>
<evidence type="ECO:0000313" key="1">
    <source>
        <dbReference type="EnsemblPlants" id="cds.evm.model.04.504"/>
    </source>
</evidence>
<keyword evidence="2" id="KW-1185">Reference proteome</keyword>
<dbReference type="EMBL" id="UZAU01000362">
    <property type="status" value="NOT_ANNOTATED_CDS"/>
    <property type="molecule type" value="Genomic_DNA"/>
</dbReference>
<dbReference type="AlphaFoldDB" id="A0A803PHP3"/>
<reference evidence="1" key="1">
    <citation type="submission" date="2018-11" db="EMBL/GenBank/DDBJ databases">
        <authorList>
            <person name="Grassa J C."/>
        </authorList>
    </citation>
    <scope>NUCLEOTIDE SEQUENCE [LARGE SCALE GENOMIC DNA]</scope>
</reference>
<accession>A0A803PHP3</accession>
<dbReference type="EnsemblPlants" id="evm.model.04.504">
    <property type="protein sequence ID" value="cds.evm.model.04.504"/>
    <property type="gene ID" value="evm.TU.04.504"/>
</dbReference>